<gene>
    <name evidence="2" type="ORF">FN976_00975</name>
</gene>
<name>A0A562ZW51_9BURK</name>
<evidence type="ECO:0000313" key="2">
    <source>
        <dbReference type="EMBL" id="TWO72849.1"/>
    </source>
</evidence>
<dbReference type="PANTHER" id="PTHR35807">
    <property type="entry name" value="TRANSCRIPTIONAL REGULATOR REDD-RELATED"/>
    <property type="match status" value="1"/>
</dbReference>
<keyword evidence="3" id="KW-1185">Reference proteome</keyword>
<dbReference type="SMART" id="SM01043">
    <property type="entry name" value="BTAD"/>
    <property type="match status" value="1"/>
</dbReference>
<dbReference type="EMBL" id="VOBQ01000002">
    <property type="protein sequence ID" value="TWO72849.1"/>
    <property type="molecule type" value="Genomic_DNA"/>
</dbReference>
<dbReference type="Gene3D" id="1.25.40.10">
    <property type="entry name" value="Tetratricopeptide repeat domain"/>
    <property type="match status" value="1"/>
</dbReference>
<dbReference type="InterPro" id="IPR011990">
    <property type="entry name" value="TPR-like_helical_dom_sf"/>
</dbReference>
<dbReference type="OrthoDB" id="8175947at2"/>
<dbReference type="Pfam" id="PF03704">
    <property type="entry name" value="BTAD"/>
    <property type="match status" value="1"/>
</dbReference>
<dbReference type="InterPro" id="IPR005158">
    <property type="entry name" value="BTAD"/>
</dbReference>
<sequence length="547" mass="60638">MQRETPPDRRTARSELTAAARDTAVFLQPRDRIHELVDAWLRALPARPAQAVVLAQHASAIEAAWARGKRAPPSLNFTPKEVGLLDKPFSLARIETNVLAKMNADGRVPQRTVLVVDMDWLLGAASAMANGALWSTMIEGMLKLGVLGCLSLYHRRHLPERDLLAGLHAHTAVLAADGCRINPYKLPPEASVNPGSAYSAQMRVDHWLGHLSPALLPDRSDAPRGVEPLEAPLSGGEMHEMLRGGASDIDDAPPVSSTERWKVRCLGNMRAYRSDGQPILWHREDRPGKAGSTRKLRGLFAMLLLAADRGATAAELIEVLWPDASTPELALNRLHHTVNELRRCLLPPVAGEERVAPRQHPYLVRHDQRYFLRLPPNSWIDVEEFPQLCRQGGDLLRDGRLREALICFESALKLYTGDLFADLPASLTDGADADWCASTRAWLRELCLKVHADCARSHRELGNLLQAAAHCHTLLKQEPASSFAHSELMRLHAMQGRREALDRQFQLYRQTMLAASHAKAAALPLMDLYVELMESLAPVKTPRSARA</sequence>
<protein>
    <recommendedName>
        <fullName evidence="1">Bacterial transcriptional activator domain-containing protein</fullName>
    </recommendedName>
</protein>
<evidence type="ECO:0000313" key="3">
    <source>
        <dbReference type="Proteomes" id="UP000318199"/>
    </source>
</evidence>
<dbReference type="Proteomes" id="UP000318199">
    <property type="component" value="Unassembled WGS sequence"/>
</dbReference>
<dbReference type="RefSeq" id="WP_145890080.1">
    <property type="nucleotide sequence ID" value="NZ_VOBQ01000002.1"/>
</dbReference>
<proteinExistence type="predicted"/>
<dbReference type="InterPro" id="IPR051677">
    <property type="entry name" value="AfsR-DnrI-RedD_regulator"/>
</dbReference>
<dbReference type="SUPFAM" id="SSF48452">
    <property type="entry name" value="TPR-like"/>
    <property type="match status" value="1"/>
</dbReference>
<accession>A0A562ZW51</accession>
<dbReference type="AlphaFoldDB" id="A0A562ZW51"/>
<reference evidence="2 3" key="1">
    <citation type="submission" date="2019-07" db="EMBL/GenBank/DDBJ databases">
        <title>Caenimonas sedimenti sp. nov., isolated from activated sludge.</title>
        <authorList>
            <person name="Xu J."/>
        </authorList>
    </citation>
    <scope>NUCLEOTIDE SEQUENCE [LARGE SCALE GENOMIC DNA]</scope>
    <source>
        <strain evidence="2 3">HX-9-20</strain>
    </source>
</reference>
<evidence type="ECO:0000259" key="1">
    <source>
        <dbReference type="SMART" id="SM01043"/>
    </source>
</evidence>
<feature type="domain" description="Bacterial transcriptional activator" evidence="1">
    <location>
        <begin position="380"/>
        <end position="533"/>
    </location>
</feature>
<dbReference type="InterPro" id="IPR036388">
    <property type="entry name" value="WH-like_DNA-bd_sf"/>
</dbReference>
<dbReference type="Gene3D" id="1.10.10.10">
    <property type="entry name" value="Winged helix-like DNA-binding domain superfamily/Winged helix DNA-binding domain"/>
    <property type="match status" value="1"/>
</dbReference>
<organism evidence="2 3">
    <name type="scientific">Caenimonas sedimenti</name>
    <dbReference type="NCBI Taxonomy" id="2596921"/>
    <lineage>
        <taxon>Bacteria</taxon>
        <taxon>Pseudomonadati</taxon>
        <taxon>Pseudomonadota</taxon>
        <taxon>Betaproteobacteria</taxon>
        <taxon>Burkholderiales</taxon>
        <taxon>Comamonadaceae</taxon>
        <taxon>Caenimonas</taxon>
    </lineage>
</organism>
<comment type="caution">
    <text evidence="2">The sequence shown here is derived from an EMBL/GenBank/DDBJ whole genome shotgun (WGS) entry which is preliminary data.</text>
</comment>